<sequence length="223" mass="24997">MAEHLPEAALKRRWKMEMKRGRIGAPRRRVLRPQRFRKEGEAASVISSRAKKKVTFSPQGRSPCRIRRREDGIIAGGEGRSSRQEDAEGRSEEDGRGADQEVRESSRDFSDVTAAGGKEAESDHTTESPDIDLWTRWVSKDNSSAGNSYKALYAVKPKNICFAYNEKRSTRGYACKFRHVCLTCGSSHAVSECNRKKDGQANRQHFRAAYQKSGNANSDGQAK</sequence>
<feature type="compositionally biased region" description="Basic and acidic residues" evidence="1">
    <location>
        <begin position="118"/>
        <end position="127"/>
    </location>
</feature>
<dbReference type="EMBL" id="CM004472">
    <property type="protein sequence ID" value="OCT83551.1"/>
    <property type="molecule type" value="Genomic_DNA"/>
</dbReference>
<evidence type="ECO:0000313" key="2">
    <source>
        <dbReference type="EMBL" id="OCT83551.1"/>
    </source>
</evidence>
<proteinExistence type="predicted"/>
<gene>
    <name evidence="2" type="ORF">XELAEV_18021693mg</name>
</gene>
<organism evidence="2 3">
    <name type="scientific">Xenopus laevis</name>
    <name type="common">African clawed frog</name>
    <dbReference type="NCBI Taxonomy" id="8355"/>
    <lineage>
        <taxon>Eukaryota</taxon>
        <taxon>Metazoa</taxon>
        <taxon>Chordata</taxon>
        <taxon>Craniata</taxon>
        <taxon>Vertebrata</taxon>
        <taxon>Euteleostomi</taxon>
        <taxon>Amphibia</taxon>
        <taxon>Batrachia</taxon>
        <taxon>Anura</taxon>
        <taxon>Pipoidea</taxon>
        <taxon>Pipidae</taxon>
        <taxon>Xenopodinae</taxon>
        <taxon>Xenopus</taxon>
        <taxon>Xenopus</taxon>
    </lineage>
</organism>
<dbReference type="AlphaFoldDB" id="A0A974HMW8"/>
<dbReference type="Proteomes" id="UP000694892">
    <property type="component" value="Chromosome 4L"/>
</dbReference>
<evidence type="ECO:0000256" key="1">
    <source>
        <dbReference type="SAM" id="MobiDB-lite"/>
    </source>
</evidence>
<name>A0A974HMW8_XENLA</name>
<evidence type="ECO:0000313" key="3">
    <source>
        <dbReference type="Proteomes" id="UP000694892"/>
    </source>
</evidence>
<feature type="region of interest" description="Disordered" evidence="1">
    <location>
        <begin position="20"/>
        <end position="128"/>
    </location>
</feature>
<feature type="compositionally biased region" description="Basic and acidic residues" evidence="1">
    <location>
        <begin position="80"/>
        <end position="110"/>
    </location>
</feature>
<accession>A0A974HMW8</accession>
<protein>
    <submittedName>
        <fullName evidence="2">Uncharacterized protein</fullName>
    </submittedName>
</protein>
<reference evidence="3" key="1">
    <citation type="journal article" date="2016" name="Nature">
        <title>Genome evolution in the allotetraploid frog Xenopus laevis.</title>
        <authorList>
            <person name="Session A.M."/>
            <person name="Uno Y."/>
            <person name="Kwon T."/>
            <person name="Chapman J.A."/>
            <person name="Toyoda A."/>
            <person name="Takahashi S."/>
            <person name="Fukui A."/>
            <person name="Hikosaka A."/>
            <person name="Suzuki A."/>
            <person name="Kondo M."/>
            <person name="van Heeringen S.J."/>
            <person name="Quigley I."/>
            <person name="Heinz S."/>
            <person name="Ogino H."/>
            <person name="Ochi H."/>
            <person name="Hellsten U."/>
            <person name="Lyons J.B."/>
            <person name="Simakov O."/>
            <person name="Putnam N."/>
            <person name="Stites J."/>
            <person name="Kuroki Y."/>
            <person name="Tanaka T."/>
            <person name="Michiue T."/>
            <person name="Watanabe M."/>
            <person name="Bogdanovic O."/>
            <person name="Lister R."/>
            <person name="Georgiou G."/>
            <person name="Paranjpe S.S."/>
            <person name="van Kruijsbergen I."/>
            <person name="Shu S."/>
            <person name="Carlson J."/>
            <person name="Kinoshita T."/>
            <person name="Ohta Y."/>
            <person name="Mawaribuchi S."/>
            <person name="Jenkins J."/>
            <person name="Grimwood J."/>
            <person name="Schmutz J."/>
            <person name="Mitros T."/>
            <person name="Mozaffari S.V."/>
            <person name="Suzuki Y."/>
            <person name="Haramoto Y."/>
            <person name="Yamamoto T.S."/>
            <person name="Takagi C."/>
            <person name="Heald R."/>
            <person name="Miller K."/>
            <person name="Haudenschild C."/>
            <person name="Kitzman J."/>
            <person name="Nakayama T."/>
            <person name="Izutsu Y."/>
            <person name="Robert J."/>
            <person name="Fortriede J."/>
            <person name="Burns K."/>
            <person name="Lotay V."/>
            <person name="Karimi K."/>
            <person name="Yasuoka Y."/>
            <person name="Dichmann D.S."/>
            <person name="Flajnik M.F."/>
            <person name="Houston D.W."/>
            <person name="Shendure J."/>
            <person name="DuPasquier L."/>
            <person name="Vize P.D."/>
            <person name="Zorn A.M."/>
            <person name="Ito M."/>
            <person name="Marcotte E.M."/>
            <person name="Wallingford J.B."/>
            <person name="Ito Y."/>
            <person name="Asashima M."/>
            <person name="Ueno N."/>
            <person name="Matsuda Y."/>
            <person name="Veenstra G.J."/>
            <person name="Fujiyama A."/>
            <person name="Harland R.M."/>
            <person name="Taira M."/>
            <person name="Rokhsar D.S."/>
        </authorList>
    </citation>
    <scope>NUCLEOTIDE SEQUENCE [LARGE SCALE GENOMIC DNA]</scope>
    <source>
        <strain evidence="3">J</strain>
    </source>
</reference>
<feature type="compositionally biased region" description="Basic residues" evidence="1">
    <location>
        <begin position="21"/>
        <end position="35"/>
    </location>
</feature>